<name>A0AAV4M7E6_CAEEX</name>
<evidence type="ECO:0000313" key="1">
    <source>
        <dbReference type="EMBL" id="GIX67740.1"/>
    </source>
</evidence>
<gene>
    <name evidence="1" type="ORF">CEXT_715561</name>
</gene>
<keyword evidence="2" id="KW-1185">Reference proteome</keyword>
<dbReference type="AlphaFoldDB" id="A0AAV4M7E6"/>
<dbReference type="EMBL" id="BPLR01001897">
    <property type="protein sequence ID" value="GIX67740.1"/>
    <property type="molecule type" value="Genomic_DNA"/>
</dbReference>
<evidence type="ECO:0000313" key="2">
    <source>
        <dbReference type="Proteomes" id="UP001054945"/>
    </source>
</evidence>
<accession>A0AAV4M7E6</accession>
<evidence type="ECO:0008006" key="3">
    <source>
        <dbReference type="Google" id="ProtNLM"/>
    </source>
</evidence>
<dbReference type="Proteomes" id="UP001054945">
    <property type="component" value="Unassembled WGS sequence"/>
</dbReference>
<comment type="caution">
    <text evidence="1">The sequence shown here is derived from an EMBL/GenBank/DDBJ whole genome shotgun (WGS) entry which is preliminary data.</text>
</comment>
<organism evidence="1 2">
    <name type="scientific">Caerostris extrusa</name>
    <name type="common">Bark spider</name>
    <name type="synonym">Caerostris bankana</name>
    <dbReference type="NCBI Taxonomy" id="172846"/>
    <lineage>
        <taxon>Eukaryota</taxon>
        <taxon>Metazoa</taxon>
        <taxon>Ecdysozoa</taxon>
        <taxon>Arthropoda</taxon>
        <taxon>Chelicerata</taxon>
        <taxon>Arachnida</taxon>
        <taxon>Araneae</taxon>
        <taxon>Araneomorphae</taxon>
        <taxon>Entelegynae</taxon>
        <taxon>Araneoidea</taxon>
        <taxon>Araneidae</taxon>
        <taxon>Caerostris</taxon>
    </lineage>
</organism>
<proteinExistence type="predicted"/>
<protein>
    <recommendedName>
        <fullName evidence="3">Ribosomal protein L2</fullName>
    </recommendedName>
</protein>
<reference evidence="1 2" key="1">
    <citation type="submission" date="2021-06" db="EMBL/GenBank/DDBJ databases">
        <title>Caerostris extrusa draft genome.</title>
        <authorList>
            <person name="Kono N."/>
            <person name="Arakawa K."/>
        </authorList>
    </citation>
    <scope>NUCLEOTIDE SEQUENCE [LARGE SCALE GENOMIC DNA]</scope>
</reference>
<sequence length="78" mass="8379">MSCPPQGTTVGLLDSRKIIQGLNFPKATLLENRAQDGIVTALSRTSTWGFAPISRSPRASGKWNAGKKFKIVPIPGLE</sequence>